<reference evidence="3" key="2">
    <citation type="submission" date="2014-06" db="EMBL/GenBank/DDBJ databases">
        <authorList>
            <person name="Genoscope - CEA"/>
        </authorList>
    </citation>
    <scope>NUCLEOTIDE SEQUENCE</scope>
</reference>
<proteinExistence type="predicted"/>
<organism evidence="3 4">
    <name type="scientific">Brassica napus</name>
    <name type="common">Rape</name>
    <dbReference type="NCBI Taxonomy" id="3708"/>
    <lineage>
        <taxon>Eukaryota</taxon>
        <taxon>Viridiplantae</taxon>
        <taxon>Streptophyta</taxon>
        <taxon>Embryophyta</taxon>
        <taxon>Tracheophyta</taxon>
        <taxon>Spermatophyta</taxon>
        <taxon>Magnoliopsida</taxon>
        <taxon>eudicotyledons</taxon>
        <taxon>Gunneridae</taxon>
        <taxon>Pentapetalae</taxon>
        <taxon>rosids</taxon>
        <taxon>malvids</taxon>
        <taxon>Brassicales</taxon>
        <taxon>Brassicaceae</taxon>
        <taxon>Brassiceae</taxon>
        <taxon>Brassica</taxon>
    </lineage>
</organism>
<dbReference type="STRING" id="3708.A0A078HSU8"/>
<accession>A0A078HSU8</accession>
<evidence type="ECO:0000313" key="3">
    <source>
        <dbReference type="EMBL" id="CDY40816.1"/>
    </source>
</evidence>
<dbReference type="Proteomes" id="UP001295469">
    <property type="component" value="Chromosome C02"/>
</dbReference>
<dbReference type="Proteomes" id="UP000028999">
    <property type="component" value="Unassembled WGS sequence"/>
</dbReference>
<reference evidence="2" key="3">
    <citation type="submission" date="2021-01" db="EMBL/GenBank/DDBJ databases">
        <authorList>
            <consortium name="Genoscope - CEA"/>
            <person name="William W."/>
        </authorList>
    </citation>
    <scope>NUCLEOTIDE SEQUENCE</scope>
</reference>
<dbReference type="AlphaFoldDB" id="A0A078HSU8"/>
<dbReference type="Gramene" id="CDY40816">
    <property type="protein sequence ID" value="CDY40816"/>
    <property type="gene ID" value="GSBRNA2T00071740001"/>
</dbReference>
<sequence>MAWLPNGQYQNLSRRVKDGTSCFLASKIPLDEDGVSNNENTDLVFKRTRRKIKSKKKRSDRKLGLSPPGTRHHLHLRSTVLLQSIYKKEDEEIDVSDKSSGSKHSGQGRGSSHFPWSPVQMLKSDDLSPKKQKPIALGFQCCLKTSTLLGYSVSA</sequence>
<protein>
    <submittedName>
        <fullName evidence="2">(rape) hypothetical protein</fullName>
    </submittedName>
    <submittedName>
        <fullName evidence="3">BnaC02g41850D protein</fullName>
    </submittedName>
</protein>
<name>A0A078HSU8_BRANA</name>
<dbReference type="PaxDb" id="3708-A0A078HSU8"/>
<dbReference type="EMBL" id="LK032479">
    <property type="protein sequence ID" value="CDY40816.1"/>
    <property type="molecule type" value="Genomic_DNA"/>
</dbReference>
<evidence type="ECO:0000313" key="2">
    <source>
        <dbReference type="EMBL" id="CAF1921292.1"/>
    </source>
</evidence>
<keyword evidence="4" id="KW-1185">Reference proteome</keyword>
<feature type="region of interest" description="Disordered" evidence="1">
    <location>
        <begin position="49"/>
        <end position="72"/>
    </location>
</feature>
<feature type="compositionally biased region" description="Basic residues" evidence="1">
    <location>
        <begin position="49"/>
        <end position="60"/>
    </location>
</feature>
<gene>
    <name evidence="3" type="primary">BnaC02g41850D</name>
    <name evidence="2" type="ORF">DARMORV10_C02P61170.1</name>
    <name evidence="3" type="ORF">GSBRNA2T00071740001</name>
</gene>
<feature type="region of interest" description="Disordered" evidence="1">
    <location>
        <begin position="91"/>
        <end position="127"/>
    </location>
</feature>
<evidence type="ECO:0000256" key="1">
    <source>
        <dbReference type="SAM" id="MobiDB-lite"/>
    </source>
</evidence>
<evidence type="ECO:0000313" key="4">
    <source>
        <dbReference type="Proteomes" id="UP000028999"/>
    </source>
</evidence>
<reference evidence="3 4" key="1">
    <citation type="journal article" date="2014" name="Science">
        <title>Plant genetics. Early allopolyploid evolution in the post-Neolithic Brassica napus oilseed genome.</title>
        <authorList>
            <person name="Chalhoub B."/>
            <person name="Denoeud F."/>
            <person name="Liu S."/>
            <person name="Parkin I.A."/>
            <person name="Tang H."/>
            <person name="Wang X."/>
            <person name="Chiquet J."/>
            <person name="Belcram H."/>
            <person name="Tong C."/>
            <person name="Samans B."/>
            <person name="Correa M."/>
            <person name="Da Silva C."/>
            <person name="Just J."/>
            <person name="Falentin C."/>
            <person name="Koh C.S."/>
            <person name="Le Clainche I."/>
            <person name="Bernard M."/>
            <person name="Bento P."/>
            <person name="Noel B."/>
            <person name="Labadie K."/>
            <person name="Alberti A."/>
            <person name="Charles M."/>
            <person name="Arnaud D."/>
            <person name="Guo H."/>
            <person name="Daviaud C."/>
            <person name="Alamery S."/>
            <person name="Jabbari K."/>
            <person name="Zhao M."/>
            <person name="Edger P.P."/>
            <person name="Chelaifa H."/>
            <person name="Tack D."/>
            <person name="Lassalle G."/>
            <person name="Mestiri I."/>
            <person name="Schnel N."/>
            <person name="Le Paslier M.C."/>
            <person name="Fan G."/>
            <person name="Renault V."/>
            <person name="Bayer P.E."/>
            <person name="Golicz A.A."/>
            <person name="Manoli S."/>
            <person name="Lee T.H."/>
            <person name="Thi V.H."/>
            <person name="Chalabi S."/>
            <person name="Hu Q."/>
            <person name="Fan C."/>
            <person name="Tollenaere R."/>
            <person name="Lu Y."/>
            <person name="Battail C."/>
            <person name="Shen J."/>
            <person name="Sidebottom C.H."/>
            <person name="Wang X."/>
            <person name="Canaguier A."/>
            <person name="Chauveau A."/>
            <person name="Berard A."/>
            <person name="Deniot G."/>
            <person name="Guan M."/>
            <person name="Liu Z."/>
            <person name="Sun F."/>
            <person name="Lim Y.P."/>
            <person name="Lyons E."/>
            <person name="Town C.D."/>
            <person name="Bancroft I."/>
            <person name="Wang X."/>
            <person name="Meng J."/>
            <person name="Ma J."/>
            <person name="Pires J.C."/>
            <person name="King G.J."/>
            <person name="Brunel D."/>
            <person name="Delourme R."/>
            <person name="Renard M."/>
            <person name="Aury J.M."/>
            <person name="Adams K.L."/>
            <person name="Batley J."/>
            <person name="Snowdon R.J."/>
            <person name="Tost J."/>
            <person name="Edwards D."/>
            <person name="Zhou Y."/>
            <person name="Hua W."/>
            <person name="Sharpe A.G."/>
            <person name="Paterson A.H."/>
            <person name="Guan C."/>
            <person name="Wincker P."/>
        </authorList>
    </citation>
    <scope>NUCLEOTIDE SEQUENCE [LARGE SCALE GENOMIC DNA]</scope>
    <source>
        <strain evidence="4">cv. Darmor-bzh</strain>
    </source>
</reference>
<dbReference type="EMBL" id="HG994366">
    <property type="protein sequence ID" value="CAF1921292.1"/>
    <property type="molecule type" value="Genomic_DNA"/>
</dbReference>